<protein>
    <recommendedName>
        <fullName evidence="7">Polyamine aminopropyltransferase</fullName>
    </recommendedName>
    <alternativeName>
        <fullName evidence="7">Putrescine aminopropyltransferase</fullName>
        <shortName evidence="7">PAPT</shortName>
    </alternativeName>
    <alternativeName>
        <fullName evidence="7">Spermidine synthase</fullName>
        <shortName evidence="7">SPDS</shortName>
        <shortName evidence="7">SPDSY</shortName>
        <ecNumber evidence="7">2.5.1.16</ecNumber>
    </alternativeName>
</protein>
<dbReference type="PROSITE" id="PS51006">
    <property type="entry name" value="PABS_2"/>
    <property type="match status" value="1"/>
</dbReference>
<dbReference type="Pfam" id="PF01564">
    <property type="entry name" value="Spermine_synth"/>
    <property type="match status" value="1"/>
</dbReference>
<dbReference type="InterPro" id="IPR001045">
    <property type="entry name" value="Spermi_synthase"/>
</dbReference>
<evidence type="ECO:0000256" key="1">
    <source>
        <dbReference type="ARBA" id="ARBA00007867"/>
    </source>
</evidence>
<sequence length="315" mass="35131">MPGSRVNADVWVNEYISEYDVRQFGVDEILYAAKTQYQNVQIVRSGQDRLALVLDGKWQSDTTDEFMYHEPLVHVACVNHGTPKKVLVLGGGEGATVREVLKWKDIEKVVMVDIDGEVVDACIKHLEPMHQGCFDDPRMELVIGDALNYLDDSENEWDIIISDLSDPIEEGPSFPLFTKEYFEKCRRAMKADGVLVVQAGPVSPTEVVCHARLHNTIAAVFESTASYSTQTTSYGAPWSYVLGSAKQMDRLPNPERVDSLLSERTTGEFRMFDGVACLGLMGIGKHIRHAIETETTIYTQSDPRKFFGTGVASQS</sequence>
<feature type="binding site" evidence="7">
    <location>
        <position position="93"/>
    </location>
    <ligand>
        <name>spermidine</name>
        <dbReference type="ChEBI" id="CHEBI:57834"/>
    </ligand>
</feature>
<dbReference type="FunFam" id="3.40.50.150:FF:000088">
    <property type="entry name" value="Polyamine aminopropyltransferase"/>
    <property type="match status" value="1"/>
</dbReference>
<reference evidence="10 11" key="1">
    <citation type="submission" date="2019-02" db="EMBL/GenBank/DDBJ databases">
        <title>Deep-cultivation of Planctomycetes and their phenomic and genomic characterization uncovers novel biology.</title>
        <authorList>
            <person name="Wiegand S."/>
            <person name="Jogler M."/>
            <person name="Boedeker C."/>
            <person name="Pinto D."/>
            <person name="Vollmers J."/>
            <person name="Rivas-Marin E."/>
            <person name="Kohn T."/>
            <person name="Peeters S.H."/>
            <person name="Heuer A."/>
            <person name="Rast P."/>
            <person name="Oberbeckmann S."/>
            <person name="Bunk B."/>
            <person name="Jeske O."/>
            <person name="Meyerdierks A."/>
            <person name="Storesund J.E."/>
            <person name="Kallscheuer N."/>
            <person name="Luecker S."/>
            <person name="Lage O.M."/>
            <person name="Pohl T."/>
            <person name="Merkel B.J."/>
            <person name="Hornburger P."/>
            <person name="Mueller R.-W."/>
            <person name="Bruemmer F."/>
            <person name="Labrenz M."/>
            <person name="Spormann A.M."/>
            <person name="Op den Camp H."/>
            <person name="Overmann J."/>
            <person name="Amann R."/>
            <person name="Jetten M.S.M."/>
            <person name="Mascher T."/>
            <person name="Medema M.H."/>
            <person name="Devos D.P."/>
            <person name="Kaster A.-K."/>
            <person name="Ovreas L."/>
            <person name="Rohde M."/>
            <person name="Galperin M.Y."/>
            <person name="Jogler C."/>
        </authorList>
    </citation>
    <scope>NUCLEOTIDE SEQUENCE [LARGE SCALE GENOMIC DNA]</scope>
    <source>
        <strain evidence="10 11">KS4</strain>
    </source>
</reference>
<dbReference type="OrthoDB" id="9793120at2"/>
<evidence type="ECO:0000256" key="2">
    <source>
        <dbReference type="ARBA" id="ARBA00022490"/>
    </source>
</evidence>
<dbReference type="AlphaFoldDB" id="A0A517YT43"/>
<organism evidence="10 11">
    <name type="scientific">Poriferisphaera corsica</name>
    <dbReference type="NCBI Taxonomy" id="2528020"/>
    <lineage>
        <taxon>Bacteria</taxon>
        <taxon>Pseudomonadati</taxon>
        <taxon>Planctomycetota</taxon>
        <taxon>Phycisphaerae</taxon>
        <taxon>Phycisphaerales</taxon>
        <taxon>Phycisphaeraceae</taxon>
        <taxon>Poriferisphaera</taxon>
    </lineage>
</organism>
<comment type="pathway">
    <text evidence="7">Amine and polyamine biosynthesis; spermidine biosynthesis; spermidine from putrescine: step 1/1.</text>
</comment>
<dbReference type="GO" id="GO:0010487">
    <property type="term" value="F:thermospermine synthase activity"/>
    <property type="evidence" value="ECO:0007669"/>
    <property type="project" value="UniProtKB-EC"/>
</dbReference>
<evidence type="ECO:0000256" key="4">
    <source>
        <dbReference type="ARBA" id="ARBA00023066"/>
    </source>
</evidence>
<dbReference type="PANTHER" id="PTHR43317:SF1">
    <property type="entry name" value="THERMOSPERMINE SYNTHASE ACAULIS5"/>
    <property type="match status" value="1"/>
</dbReference>
<evidence type="ECO:0000256" key="5">
    <source>
        <dbReference type="ARBA" id="ARBA00023115"/>
    </source>
</evidence>
<feature type="binding site" evidence="7">
    <location>
        <position position="172"/>
    </location>
    <ligand>
        <name>S-methyl-5'-thioadenosine</name>
        <dbReference type="ChEBI" id="CHEBI:17509"/>
    </ligand>
</feature>
<dbReference type="CDD" id="cd02440">
    <property type="entry name" value="AdoMet_MTases"/>
    <property type="match status" value="1"/>
</dbReference>
<dbReference type="GO" id="GO:0008295">
    <property type="term" value="P:spermidine biosynthetic process"/>
    <property type="evidence" value="ECO:0007669"/>
    <property type="project" value="UniProtKB-UniRule"/>
</dbReference>
<accession>A0A517YT43</accession>
<dbReference type="InterPro" id="IPR037163">
    <property type="entry name" value="Spermidine_synt_N_sf"/>
</dbReference>
<keyword evidence="4 7" id="KW-0745">Spermidine biosynthesis</keyword>
<keyword evidence="11" id="KW-1185">Reference proteome</keyword>
<evidence type="ECO:0000256" key="6">
    <source>
        <dbReference type="ARBA" id="ARBA00048874"/>
    </source>
</evidence>
<evidence type="ECO:0000313" key="11">
    <source>
        <dbReference type="Proteomes" id="UP000317369"/>
    </source>
</evidence>
<dbReference type="EC" id="2.5.1.16" evidence="7"/>
<dbReference type="PROSITE" id="PS01330">
    <property type="entry name" value="PABS_1"/>
    <property type="match status" value="1"/>
</dbReference>
<dbReference type="InterPro" id="IPR030373">
    <property type="entry name" value="PABS_CS"/>
</dbReference>
<evidence type="ECO:0000256" key="7">
    <source>
        <dbReference type="HAMAP-Rule" id="MF_00198"/>
    </source>
</evidence>
<dbReference type="InterPro" id="IPR030374">
    <property type="entry name" value="PABS"/>
</dbReference>
<dbReference type="EMBL" id="CP036425">
    <property type="protein sequence ID" value="QDU33400.1"/>
    <property type="molecule type" value="Genomic_DNA"/>
</dbReference>
<comment type="function">
    <text evidence="7">Catalyzes the irreversible transfer of a propylamine group from the amino donor S-adenosylmethioninamine (decarboxy-AdoMet) to putrescine (1,4-diaminobutane) to yield spermidine.</text>
</comment>
<keyword evidence="5 7" id="KW-0620">Polyamine biosynthesis</keyword>
<dbReference type="RefSeq" id="WP_145076404.1">
    <property type="nucleotide sequence ID" value="NZ_CP036425.1"/>
</dbReference>
<keyword evidence="2" id="KW-0963">Cytoplasm</keyword>
<comment type="catalytic activity">
    <reaction evidence="6">
        <text>S-adenosyl 3-(methylsulfanyl)propylamine + spermidine = thermospermine + S-methyl-5'-thioadenosine + H(+)</text>
        <dbReference type="Rhea" id="RHEA:30515"/>
        <dbReference type="ChEBI" id="CHEBI:15378"/>
        <dbReference type="ChEBI" id="CHEBI:17509"/>
        <dbReference type="ChEBI" id="CHEBI:57443"/>
        <dbReference type="ChEBI" id="CHEBI:57834"/>
        <dbReference type="ChEBI" id="CHEBI:59903"/>
        <dbReference type="EC" id="2.5.1.79"/>
    </reaction>
</comment>
<feature type="binding site" evidence="7">
    <location>
        <position position="38"/>
    </location>
    <ligand>
        <name>S-methyl-5'-thioadenosine</name>
        <dbReference type="ChEBI" id="CHEBI:17509"/>
    </ligand>
</feature>
<feature type="binding site" evidence="7">
    <location>
        <position position="113"/>
    </location>
    <ligand>
        <name>S-methyl-5'-thioadenosine</name>
        <dbReference type="ChEBI" id="CHEBI:17509"/>
    </ligand>
</feature>
<comment type="similarity">
    <text evidence="1 7">Belongs to the spermidine/spermine synthase family.</text>
</comment>
<feature type="domain" description="PABS" evidence="9">
    <location>
        <begin position="9"/>
        <end position="245"/>
    </location>
</feature>
<dbReference type="UniPathway" id="UPA00248">
    <property type="reaction ID" value="UER00314"/>
</dbReference>
<evidence type="ECO:0000259" key="9">
    <source>
        <dbReference type="PROSITE" id="PS51006"/>
    </source>
</evidence>
<dbReference type="Gene3D" id="2.30.140.10">
    <property type="entry name" value="Spermidine synthase, tetramerisation domain"/>
    <property type="match status" value="1"/>
</dbReference>
<dbReference type="Proteomes" id="UP000317369">
    <property type="component" value="Chromosome"/>
</dbReference>
<dbReference type="Pfam" id="PF17284">
    <property type="entry name" value="Spermine_synt_N"/>
    <property type="match status" value="1"/>
</dbReference>
<dbReference type="SUPFAM" id="SSF53335">
    <property type="entry name" value="S-adenosyl-L-methionine-dependent methyltransferases"/>
    <property type="match status" value="1"/>
</dbReference>
<evidence type="ECO:0000256" key="3">
    <source>
        <dbReference type="ARBA" id="ARBA00022679"/>
    </source>
</evidence>
<gene>
    <name evidence="7 10" type="primary">speE</name>
    <name evidence="10" type="ORF">KS4_14460</name>
</gene>
<dbReference type="PANTHER" id="PTHR43317">
    <property type="entry name" value="THERMOSPERMINE SYNTHASE ACAULIS5"/>
    <property type="match status" value="1"/>
</dbReference>
<comment type="subunit">
    <text evidence="7">Homodimer or homotetramer.</text>
</comment>
<comment type="catalytic activity">
    <reaction evidence="7">
        <text>S-adenosyl 3-(methylsulfanyl)propylamine + putrescine = S-methyl-5'-thioadenosine + spermidine + H(+)</text>
        <dbReference type="Rhea" id="RHEA:12721"/>
        <dbReference type="ChEBI" id="CHEBI:15378"/>
        <dbReference type="ChEBI" id="CHEBI:17509"/>
        <dbReference type="ChEBI" id="CHEBI:57443"/>
        <dbReference type="ChEBI" id="CHEBI:57834"/>
        <dbReference type="ChEBI" id="CHEBI:326268"/>
        <dbReference type="EC" id="2.5.1.16"/>
    </reaction>
</comment>
<dbReference type="KEGG" id="pcor:KS4_14460"/>
<feature type="binding site" evidence="7">
    <location>
        <position position="69"/>
    </location>
    <ligand>
        <name>spermidine</name>
        <dbReference type="ChEBI" id="CHEBI:57834"/>
    </ligand>
</feature>
<keyword evidence="3 7" id="KW-0808">Transferase</keyword>
<dbReference type="HAMAP" id="MF_00198">
    <property type="entry name" value="Spermidine_synth"/>
    <property type="match status" value="1"/>
</dbReference>
<dbReference type="InterPro" id="IPR029063">
    <property type="entry name" value="SAM-dependent_MTases_sf"/>
</dbReference>
<dbReference type="GO" id="GO:0004766">
    <property type="term" value="F:spermidine synthase activity"/>
    <property type="evidence" value="ECO:0007669"/>
    <property type="project" value="UniProtKB-UniRule"/>
</dbReference>
<evidence type="ECO:0000313" key="10">
    <source>
        <dbReference type="EMBL" id="QDU33400.1"/>
    </source>
</evidence>
<proteinExistence type="inferred from homology"/>
<evidence type="ECO:0000256" key="8">
    <source>
        <dbReference type="PROSITE-ProRule" id="PRU00354"/>
    </source>
</evidence>
<dbReference type="InterPro" id="IPR035246">
    <property type="entry name" value="Spermidine_synt_N"/>
</dbReference>
<dbReference type="Gene3D" id="3.40.50.150">
    <property type="entry name" value="Vaccinia Virus protein VP39"/>
    <property type="match status" value="1"/>
</dbReference>
<name>A0A517YT43_9BACT</name>
<feature type="binding site" evidence="7">
    <location>
        <begin position="145"/>
        <end position="146"/>
    </location>
    <ligand>
        <name>S-methyl-5'-thioadenosine</name>
        <dbReference type="ChEBI" id="CHEBI:17509"/>
    </ligand>
</feature>
<feature type="active site" description="Proton acceptor" evidence="7 8">
    <location>
        <position position="163"/>
    </location>
</feature>
<comment type="caution">
    <text evidence="7">Lacks conserved residue(s) required for the propagation of feature annotation.</text>
</comment>